<keyword evidence="1" id="KW-0732">Signal</keyword>
<name>A0A6J4RT49_9ACTN</name>
<dbReference type="AlphaFoldDB" id="A0A6J4RT49"/>
<evidence type="ECO:0000313" key="2">
    <source>
        <dbReference type="EMBL" id="CAA9481484.1"/>
    </source>
</evidence>
<reference evidence="2" key="1">
    <citation type="submission" date="2020-02" db="EMBL/GenBank/DDBJ databases">
        <authorList>
            <person name="Meier V. D."/>
        </authorList>
    </citation>
    <scope>NUCLEOTIDE SEQUENCE</scope>
    <source>
        <strain evidence="2">AVDCRST_MAG67</strain>
    </source>
</reference>
<feature type="chain" id="PRO_5026812726" evidence="1">
    <location>
        <begin position="33"/>
        <end position="105"/>
    </location>
</feature>
<feature type="signal peptide" evidence="1">
    <location>
        <begin position="1"/>
        <end position="32"/>
    </location>
</feature>
<accession>A0A6J4RT49</accession>
<sequence length="105" mass="11734">MQRWEISRGRHAVFALAMTVATLAALAPSSLAIVPPSDCGTLTVKAKRYNIKADQLRCATARSHAKRYLSSQIKPSGYRCRNFGAETKLKFRCSRSAKVFFAIRR</sequence>
<dbReference type="EMBL" id="CADCVQ010000043">
    <property type="protein sequence ID" value="CAA9481484.1"/>
    <property type="molecule type" value="Genomic_DNA"/>
</dbReference>
<proteinExistence type="predicted"/>
<organism evidence="2">
    <name type="scientific">uncultured Solirubrobacteraceae bacterium</name>
    <dbReference type="NCBI Taxonomy" id="1162706"/>
    <lineage>
        <taxon>Bacteria</taxon>
        <taxon>Bacillati</taxon>
        <taxon>Actinomycetota</taxon>
        <taxon>Thermoleophilia</taxon>
        <taxon>Solirubrobacterales</taxon>
        <taxon>Solirubrobacteraceae</taxon>
        <taxon>environmental samples</taxon>
    </lineage>
</organism>
<protein>
    <submittedName>
        <fullName evidence="2">Uncharacterized protein</fullName>
    </submittedName>
</protein>
<evidence type="ECO:0000256" key="1">
    <source>
        <dbReference type="SAM" id="SignalP"/>
    </source>
</evidence>
<gene>
    <name evidence="2" type="ORF">AVDCRST_MAG67-900</name>
</gene>